<dbReference type="OrthoDB" id="1362048at2"/>
<name>A0A3L9ZWZ7_9FLAO</name>
<proteinExistence type="predicted"/>
<dbReference type="EMBL" id="REFH01000010">
    <property type="protein sequence ID" value="RMA75028.1"/>
    <property type="molecule type" value="Genomic_DNA"/>
</dbReference>
<comment type="caution">
    <text evidence="1">The sequence shown here is derived from an EMBL/GenBank/DDBJ whole genome shotgun (WGS) entry which is preliminary data.</text>
</comment>
<dbReference type="RefSeq" id="WP_121925973.1">
    <property type="nucleotide sequence ID" value="NZ_CBCSGA010000007.1"/>
</dbReference>
<protein>
    <submittedName>
        <fullName evidence="1">Uncharacterized protein</fullName>
    </submittedName>
</protein>
<dbReference type="AlphaFoldDB" id="A0A3L9ZWZ7"/>
<reference evidence="1 2" key="1">
    <citation type="submission" date="2018-10" db="EMBL/GenBank/DDBJ databases">
        <title>Genomic Encyclopedia of Archaeal and Bacterial Type Strains, Phase II (KMG-II): from individual species to whole genera.</title>
        <authorList>
            <person name="Goeker M."/>
        </authorList>
    </citation>
    <scope>NUCLEOTIDE SEQUENCE [LARGE SCALE GENOMIC DNA]</scope>
    <source>
        <strain evidence="1 2">DSM 19727</strain>
    </source>
</reference>
<sequence length="163" mass="19718">MKEQNGSFFTDCRYVQELKNRGEFRKLAKQKKMTFNDLVKYAVKMNYRIESQKDYNELILEINDLIKIIMIFPNDEVEKNLGDHVNINWEYTVINKENQKKIHSDWLDYYGGTPETKLQDMKNDILEYINNFALRKFEIVEKSVFSLFGKKFLRYKELIFQDN</sequence>
<organism evidence="1 2">
    <name type="scientific">Flavobacterium weaverense</name>
    <dbReference type="NCBI Taxonomy" id="271156"/>
    <lineage>
        <taxon>Bacteria</taxon>
        <taxon>Pseudomonadati</taxon>
        <taxon>Bacteroidota</taxon>
        <taxon>Flavobacteriia</taxon>
        <taxon>Flavobacteriales</taxon>
        <taxon>Flavobacteriaceae</taxon>
        <taxon>Flavobacterium</taxon>
    </lineage>
</organism>
<accession>A0A3L9ZWZ7</accession>
<keyword evidence="2" id="KW-1185">Reference proteome</keyword>
<evidence type="ECO:0000313" key="2">
    <source>
        <dbReference type="Proteomes" id="UP000280368"/>
    </source>
</evidence>
<evidence type="ECO:0000313" key="1">
    <source>
        <dbReference type="EMBL" id="RMA75028.1"/>
    </source>
</evidence>
<gene>
    <name evidence="1" type="ORF">BC961_2374</name>
</gene>
<dbReference type="Proteomes" id="UP000280368">
    <property type="component" value="Unassembled WGS sequence"/>
</dbReference>